<gene>
    <name evidence="1" type="ORF">RHMOL_Rhmol02G0132000</name>
</gene>
<name>A0ACC0PRY9_RHOML</name>
<protein>
    <submittedName>
        <fullName evidence="1">Uncharacterized protein</fullName>
    </submittedName>
</protein>
<evidence type="ECO:0000313" key="2">
    <source>
        <dbReference type="Proteomes" id="UP001062846"/>
    </source>
</evidence>
<dbReference type="Proteomes" id="UP001062846">
    <property type="component" value="Chromosome 2"/>
</dbReference>
<keyword evidence="2" id="KW-1185">Reference proteome</keyword>
<accession>A0ACC0PRY9</accession>
<proteinExistence type="predicted"/>
<comment type="caution">
    <text evidence="1">The sequence shown here is derived from an EMBL/GenBank/DDBJ whole genome shotgun (WGS) entry which is preliminary data.</text>
</comment>
<reference evidence="1" key="1">
    <citation type="submission" date="2022-02" db="EMBL/GenBank/DDBJ databases">
        <title>Plant Genome Project.</title>
        <authorList>
            <person name="Zhang R.-G."/>
        </authorList>
    </citation>
    <scope>NUCLEOTIDE SEQUENCE</scope>
    <source>
        <strain evidence="1">AT1</strain>
    </source>
</reference>
<organism evidence="1 2">
    <name type="scientific">Rhododendron molle</name>
    <name type="common">Chinese azalea</name>
    <name type="synonym">Azalea mollis</name>
    <dbReference type="NCBI Taxonomy" id="49168"/>
    <lineage>
        <taxon>Eukaryota</taxon>
        <taxon>Viridiplantae</taxon>
        <taxon>Streptophyta</taxon>
        <taxon>Embryophyta</taxon>
        <taxon>Tracheophyta</taxon>
        <taxon>Spermatophyta</taxon>
        <taxon>Magnoliopsida</taxon>
        <taxon>eudicotyledons</taxon>
        <taxon>Gunneridae</taxon>
        <taxon>Pentapetalae</taxon>
        <taxon>asterids</taxon>
        <taxon>Ericales</taxon>
        <taxon>Ericaceae</taxon>
        <taxon>Ericoideae</taxon>
        <taxon>Rhodoreae</taxon>
        <taxon>Rhododendron</taxon>
    </lineage>
</organism>
<dbReference type="EMBL" id="CM046389">
    <property type="protein sequence ID" value="KAI8567568.1"/>
    <property type="molecule type" value="Genomic_DNA"/>
</dbReference>
<evidence type="ECO:0000313" key="1">
    <source>
        <dbReference type="EMBL" id="KAI8567568.1"/>
    </source>
</evidence>
<sequence length="154" mass="16876">MGDHLGWAPTGSPLLTDRDDGHWRHFDNSVNALSFGFVATAVLISMFLFMAIFEKFLRPNSPESSPAADGRRRNREDVESQLSFNGKLRVQSPKAPVNAREVSVLMPGESTPTFIANPAPAPCPPERISWPTHQTKSFPTISRNSNSNASPSSI</sequence>